<dbReference type="EMBL" id="JBBIAA010000020">
    <property type="protein sequence ID" value="MEJ5946308.1"/>
    <property type="molecule type" value="Genomic_DNA"/>
</dbReference>
<gene>
    <name evidence="2" type="ORF">WDZ17_13500</name>
</gene>
<proteinExistence type="predicted"/>
<keyword evidence="2" id="KW-0328">Glycosyltransferase</keyword>
<evidence type="ECO:0000259" key="1">
    <source>
        <dbReference type="Pfam" id="PF00535"/>
    </source>
</evidence>
<dbReference type="InterPro" id="IPR050834">
    <property type="entry name" value="Glycosyltransf_2"/>
</dbReference>
<evidence type="ECO:0000313" key="3">
    <source>
        <dbReference type="Proteomes" id="UP001387100"/>
    </source>
</evidence>
<protein>
    <submittedName>
        <fullName evidence="2">Glycosyltransferase family 2 protein</fullName>
        <ecNumber evidence="2">2.4.-.-</ecNumber>
    </submittedName>
</protein>
<dbReference type="Proteomes" id="UP001387100">
    <property type="component" value="Unassembled WGS sequence"/>
</dbReference>
<dbReference type="PANTHER" id="PTHR43685:SF2">
    <property type="entry name" value="GLYCOSYLTRANSFERASE 2-LIKE DOMAIN-CONTAINING PROTEIN"/>
    <property type="match status" value="1"/>
</dbReference>
<dbReference type="EC" id="2.4.-.-" evidence="2"/>
<dbReference type="PANTHER" id="PTHR43685">
    <property type="entry name" value="GLYCOSYLTRANSFERASE"/>
    <property type="match status" value="1"/>
</dbReference>
<feature type="domain" description="Glycosyltransferase 2-like" evidence="1">
    <location>
        <begin position="15"/>
        <end position="173"/>
    </location>
</feature>
<name>A0ABU8RMY6_9ACTN</name>
<evidence type="ECO:0000313" key="2">
    <source>
        <dbReference type="EMBL" id="MEJ5946308.1"/>
    </source>
</evidence>
<dbReference type="RefSeq" id="WP_339575691.1">
    <property type="nucleotide sequence ID" value="NZ_JBBIAA010000020.1"/>
</dbReference>
<dbReference type="Gene3D" id="3.90.550.10">
    <property type="entry name" value="Spore Coat Polysaccharide Biosynthesis Protein SpsA, Chain A"/>
    <property type="match status" value="1"/>
</dbReference>
<organism evidence="2 3">
    <name type="scientific">Pseudokineococcus basanitobsidens</name>
    <dbReference type="NCBI Taxonomy" id="1926649"/>
    <lineage>
        <taxon>Bacteria</taxon>
        <taxon>Bacillati</taxon>
        <taxon>Actinomycetota</taxon>
        <taxon>Actinomycetes</taxon>
        <taxon>Kineosporiales</taxon>
        <taxon>Kineosporiaceae</taxon>
        <taxon>Pseudokineococcus</taxon>
    </lineage>
</organism>
<reference evidence="2 3" key="1">
    <citation type="journal article" date="2017" name="Int. J. Syst. Evol. Microbiol.">
        <title>Pseudokineococcus basanitobsidens sp. nov., isolated from volcanic rock.</title>
        <authorList>
            <person name="Lee D.W."/>
            <person name="Park M.Y."/>
            <person name="Kim J.J."/>
            <person name="Kim B.S."/>
        </authorList>
    </citation>
    <scope>NUCLEOTIDE SEQUENCE [LARGE SCALE GENOMIC DNA]</scope>
    <source>
        <strain evidence="2 3">DSM 103726</strain>
    </source>
</reference>
<dbReference type="InterPro" id="IPR001173">
    <property type="entry name" value="Glyco_trans_2-like"/>
</dbReference>
<dbReference type="CDD" id="cd00761">
    <property type="entry name" value="Glyco_tranf_GTA_type"/>
    <property type="match status" value="1"/>
</dbReference>
<keyword evidence="3" id="KW-1185">Reference proteome</keyword>
<dbReference type="Pfam" id="PF00535">
    <property type="entry name" value="Glycos_transf_2"/>
    <property type="match status" value="1"/>
</dbReference>
<keyword evidence="2" id="KW-0808">Transferase</keyword>
<dbReference type="GO" id="GO:0016757">
    <property type="term" value="F:glycosyltransferase activity"/>
    <property type="evidence" value="ECO:0007669"/>
    <property type="project" value="UniProtKB-KW"/>
</dbReference>
<accession>A0ABU8RMY6</accession>
<comment type="caution">
    <text evidence="2">The sequence shown here is derived from an EMBL/GenBank/DDBJ whole genome shotgun (WGS) entry which is preliminary data.</text>
</comment>
<dbReference type="InterPro" id="IPR029044">
    <property type="entry name" value="Nucleotide-diphossugar_trans"/>
</dbReference>
<dbReference type="SUPFAM" id="SSF53448">
    <property type="entry name" value="Nucleotide-diphospho-sugar transferases"/>
    <property type="match status" value="1"/>
</dbReference>
<sequence length="310" mass="34365">MSQDTDEDTWPTVAVVIATRDRPELLRQALAAVSAQDYPGHVETVVVYDRSEPDTTLATAGVRPVRVLTNSRSPGLAGSRNTGVLATSSDLVAFCDDDDAWWPARLRTQVEALRRTSCPLALVTTGIRVVYGGREVVRRLEKDLVSRADLLRSRLTELHPSTFLLHRELLDEIGLVDEELPGSYAEDYDLLLRAAASALVVNVREPLVDVRWHPQSYFAGRWEVIADALDVLLRKHPDFRTDPAGEARIRGQRAFALAAAGRRKAALEEAVRTVRLHAAERRAYLAVLAAAGLVDPDWLLRRLNARGRSL</sequence>